<reference evidence="15" key="1">
    <citation type="journal article" date="2021" name="Genome Biol. Evol.">
        <title>A High-Quality Reference Genome for a Parasitic Bivalve with Doubly Uniparental Inheritance (Bivalvia: Unionida).</title>
        <authorList>
            <person name="Smith C.H."/>
        </authorList>
    </citation>
    <scope>NUCLEOTIDE SEQUENCE</scope>
    <source>
        <strain evidence="15">CHS0354</strain>
    </source>
</reference>
<dbReference type="GO" id="GO:0070628">
    <property type="term" value="F:proteasome binding"/>
    <property type="evidence" value="ECO:0007669"/>
    <property type="project" value="InterPro"/>
</dbReference>
<evidence type="ECO:0000313" key="15">
    <source>
        <dbReference type="EMBL" id="KAK3611566.1"/>
    </source>
</evidence>
<evidence type="ECO:0000256" key="7">
    <source>
        <dbReference type="ARBA" id="ARBA00022553"/>
    </source>
</evidence>
<name>A0AAE0WEC9_9BIVA</name>
<feature type="domain" description="PI31 proteasome regulator N-terminal" evidence="14">
    <location>
        <begin position="14"/>
        <end position="145"/>
    </location>
</feature>
<keyword evidence="9" id="KW-0647">Proteasome</keyword>
<feature type="region of interest" description="Disordered" evidence="12">
    <location>
        <begin position="145"/>
        <end position="279"/>
    </location>
</feature>
<dbReference type="GO" id="GO:0004866">
    <property type="term" value="F:endopeptidase inhibitor activity"/>
    <property type="evidence" value="ECO:0007669"/>
    <property type="project" value="InterPro"/>
</dbReference>
<comment type="caution">
    <text evidence="15">The sequence shown here is derived from an EMBL/GenBank/DDBJ whole genome shotgun (WGS) entry which is preliminary data.</text>
</comment>
<evidence type="ECO:0000259" key="13">
    <source>
        <dbReference type="Pfam" id="PF08577"/>
    </source>
</evidence>
<keyword evidence="16" id="KW-1185">Reference proteome</keyword>
<evidence type="ECO:0000256" key="1">
    <source>
        <dbReference type="ARBA" id="ARBA00004240"/>
    </source>
</evidence>
<proteinExistence type="inferred from homology"/>
<evidence type="ECO:0000256" key="6">
    <source>
        <dbReference type="ARBA" id="ARBA00022490"/>
    </source>
</evidence>
<evidence type="ECO:0000256" key="5">
    <source>
        <dbReference type="ARBA" id="ARBA00022481"/>
    </source>
</evidence>
<sequence length="279" mass="30479">MASPGLELLFNSVKSKLHSPQDSIICALHWTLVANGLKCIGLSEESSSGCSPTEMLPDGWSDSQELYVFTYQSSKNGGIYIFKAITMDNNLLAHLWRSGDDCVENISINIDDYASEDLSSYSCALKKVDELCSRFEAEVIDQLKPVGNRGTGSPSKGKAKKSPAKEKDHSKSMEKNPLREPLRPRPIQSQPNWADPSHKFEIGLSDLDPLGHGGGGMFFDPLRSDRSRVNMDPSSGLPQRLPRGAVPPGARFDPFGPSGTTPGPDPDHEKPPGYDDMFM</sequence>
<evidence type="ECO:0000256" key="12">
    <source>
        <dbReference type="SAM" id="MobiDB-lite"/>
    </source>
</evidence>
<dbReference type="PANTHER" id="PTHR13266">
    <property type="entry name" value="PROTEASOME INHIBITOR"/>
    <property type="match status" value="1"/>
</dbReference>
<comment type="function">
    <text evidence="11">Plays an important role in control of proteasome function. Inhibits the hydrolysis of protein and peptide substrates by the 20S proteasome. Also inhibits the activation of the proteasome by the proteasome regulatory proteins PA700 and PA28.</text>
</comment>
<accession>A0AAE0WEC9</accession>
<dbReference type="InterPro" id="IPR021625">
    <property type="entry name" value="PI31_Prot_N"/>
</dbReference>
<dbReference type="EMBL" id="JAEAOA010001119">
    <property type="protein sequence ID" value="KAK3611566.1"/>
    <property type="molecule type" value="Genomic_DNA"/>
</dbReference>
<reference evidence="15" key="3">
    <citation type="submission" date="2023-05" db="EMBL/GenBank/DDBJ databases">
        <authorList>
            <person name="Smith C.H."/>
        </authorList>
    </citation>
    <scope>NUCLEOTIDE SEQUENCE</scope>
    <source>
        <strain evidence="15">CHS0354</strain>
        <tissue evidence="15">Mantle</tissue>
    </source>
</reference>
<keyword evidence="5" id="KW-0488">Methylation</keyword>
<keyword evidence="10" id="KW-0007">Acetylation</keyword>
<keyword evidence="8" id="KW-0256">Endoplasmic reticulum</keyword>
<dbReference type="PANTHER" id="PTHR13266:SF1">
    <property type="entry name" value="PROTEASOME INHIBITOR PI31 SUBUNIT"/>
    <property type="match status" value="1"/>
</dbReference>
<dbReference type="InterPro" id="IPR013886">
    <property type="entry name" value="PI31_Prot_C"/>
</dbReference>
<evidence type="ECO:0000256" key="11">
    <source>
        <dbReference type="ARBA" id="ARBA00024805"/>
    </source>
</evidence>
<dbReference type="AlphaFoldDB" id="A0AAE0WEC9"/>
<reference evidence="15" key="2">
    <citation type="journal article" date="2021" name="Genome Biol. Evol.">
        <title>Developing a high-quality reference genome for a parasitic bivalve with doubly uniparental inheritance (Bivalvia: Unionida).</title>
        <authorList>
            <person name="Smith C.H."/>
        </authorList>
    </citation>
    <scope>NUCLEOTIDE SEQUENCE</scope>
    <source>
        <strain evidence="15">CHS0354</strain>
        <tissue evidence="15">Mantle</tissue>
    </source>
</reference>
<dbReference type="GO" id="GO:0043161">
    <property type="term" value="P:proteasome-mediated ubiquitin-dependent protein catabolic process"/>
    <property type="evidence" value="ECO:0007669"/>
    <property type="project" value="InterPro"/>
</dbReference>
<comment type="subcellular location">
    <subcellularLocation>
        <location evidence="2">Cytoplasm</location>
    </subcellularLocation>
    <subcellularLocation>
        <location evidence="1">Endoplasmic reticulum</location>
    </subcellularLocation>
</comment>
<evidence type="ECO:0000259" key="14">
    <source>
        <dbReference type="Pfam" id="PF11566"/>
    </source>
</evidence>
<gene>
    <name evidence="15" type="ORF">CHS0354_018081</name>
</gene>
<evidence type="ECO:0000313" key="16">
    <source>
        <dbReference type="Proteomes" id="UP001195483"/>
    </source>
</evidence>
<feature type="compositionally biased region" description="Basic and acidic residues" evidence="12">
    <location>
        <begin position="163"/>
        <end position="183"/>
    </location>
</feature>
<dbReference type="Pfam" id="PF08577">
    <property type="entry name" value="PI31_Prot_C"/>
    <property type="match status" value="1"/>
</dbReference>
<keyword evidence="6" id="KW-0963">Cytoplasm</keyword>
<dbReference type="GO" id="GO:0005783">
    <property type="term" value="C:endoplasmic reticulum"/>
    <property type="evidence" value="ECO:0007669"/>
    <property type="project" value="UniProtKB-SubCell"/>
</dbReference>
<dbReference type="InterPro" id="IPR045128">
    <property type="entry name" value="PI31-like"/>
</dbReference>
<evidence type="ECO:0000256" key="3">
    <source>
        <dbReference type="ARBA" id="ARBA00006405"/>
    </source>
</evidence>
<protein>
    <recommendedName>
        <fullName evidence="4">Proteasome inhibitor PI31 subunit</fullName>
    </recommendedName>
</protein>
<dbReference type="GO" id="GO:0000502">
    <property type="term" value="C:proteasome complex"/>
    <property type="evidence" value="ECO:0007669"/>
    <property type="project" value="UniProtKB-KW"/>
</dbReference>
<dbReference type="Proteomes" id="UP001195483">
    <property type="component" value="Unassembled WGS sequence"/>
</dbReference>
<dbReference type="Pfam" id="PF11566">
    <property type="entry name" value="PI31_Prot_N"/>
    <property type="match status" value="1"/>
</dbReference>
<feature type="domain" description="PI31 proteasome regulator C-terminal" evidence="13">
    <location>
        <begin position="190"/>
        <end position="257"/>
    </location>
</feature>
<evidence type="ECO:0000256" key="4">
    <source>
        <dbReference type="ARBA" id="ARBA00015575"/>
    </source>
</evidence>
<evidence type="ECO:0000256" key="8">
    <source>
        <dbReference type="ARBA" id="ARBA00022824"/>
    </source>
</evidence>
<feature type="compositionally biased region" description="Low complexity" evidence="12">
    <location>
        <begin position="252"/>
        <end position="262"/>
    </location>
</feature>
<evidence type="ECO:0000256" key="10">
    <source>
        <dbReference type="ARBA" id="ARBA00022990"/>
    </source>
</evidence>
<comment type="similarity">
    <text evidence="3">Belongs to the proteasome inhibitor PI31 family.</text>
</comment>
<keyword evidence="7" id="KW-0597">Phosphoprotein</keyword>
<dbReference type="Gene3D" id="3.40.1000.30">
    <property type="match status" value="1"/>
</dbReference>
<evidence type="ECO:0000256" key="2">
    <source>
        <dbReference type="ARBA" id="ARBA00004496"/>
    </source>
</evidence>
<organism evidence="15 16">
    <name type="scientific">Potamilus streckersoni</name>
    <dbReference type="NCBI Taxonomy" id="2493646"/>
    <lineage>
        <taxon>Eukaryota</taxon>
        <taxon>Metazoa</taxon>
        <taxon>Spiralia</taxon>
        <taxon>Lophotrochozoa</taxon>
        <taxon>Mollusca</taxon>
        <taxon>Bivalvia</taxon>
        <taxon>Autobranchia</taxon>
        <taxon>Heteroconchia</taxon>
        <taxon>Palaeoheterodonta</taxon>
        <taxon>Unionida</taxon>
        <taxon>Unionoidea</taxon>
        <taxon>Unionidae</taxon>
        <taxon>Ambleminae</taxon>
        <taxon>Lampsilini</taxon>
        <taxon>Potamilus</taxon>
    </lineage>
</organism>
<evidence type="ECO:0000256" key="9">
    <source>
        <dbReference type="ARBA" id="ARBA00022942"/>
    </source>
</evidence>